<dbReference type="PANTHER" id="PTHR19303:SF74">
    <property type="entry name" value="POGO TRANSPOSABLE ELEMENT WITH KRAB DOMAIN"/>
    <property type="match status" value="1"/>
</dbReference>
<protein>
    <recommendedName>
        <fullName evidence="1">DDE-1 domain-containing protein</fullName>
    </recommendedName>
</protein>
<dbReference type="InterPro" id="IPR004875">
    <property type="entry name" value="DDE_SF_endonuclease_dom"/>
</dbReference>
<sequence length="110" mass="12351">MNSDLFLDWLKHLVHHVKPSAEDPILLGADNHSTHCSLPVILFCRNNHITFLSLPPHSSHFIQPLDKELFAPLKAAYASEAEKWLIQQPEEVIRLTDVAGISKEAYTATA</sequence>
<keyword evidence="3" id="KW-1185">Reference proteome</keyword>
<evidence type="ECO:0000259" key="1">
    <source>
        <dbReference type="Pfam" id="PF03184"/>
    </source>
</evidence>
<evidence type="ECO:0000313" key="3">
    <source>
        <dbReference type="Proteomes" id="UP001159363"/>
    </source>
</evidence>
<dbReference type="InterPro" id="IPR036397">
    <property type="entry name" value="RNaseH_sf"/>
</dbReference>
<proteinExistence type="predicted"/>
<organism evidence="2 3">
    <name type="scientific">Dryococelus australis</name>
    <dbReference type="NCBI Taxonomy" id="614101"/>
    <lineage>
        <taxon>Eukaryota</taxon>
        <taxon>Metazoa</taxon>
        <taxon>Ecdysozoa</taxon>
        <taxon>Arthropoda</taxon>
        <taxon>Hexapoda</taxon>
        <taxon>Insecta</taxon>
        <taxon>Pterygota</taxon>
        <taxon>Neoptera</taxon>
        <taxon>Polyneoptera</taxon>
        <taxon>Phasmatodea</taxon>
        <taxon>Verophasmatodea</taxon>
        <taxon>Anareolatae</taxon>
        <taxon>Phasmatidae</taxon>
        <taxon>Eurycanthinae</taxon>
        <taxon>Dryococelus</taxon>
    </lineage>
</organism>
<accession>A0ABQ9G7M4</accession>
<feature type="domain" description="DDE-1" evidence="1">
    <location>
        <begin position="1"/>
        <end position="92"/>
    </location>
</feature>
<dbReference type="EMBL" id="JARBHB010000014">
    <property type="protein sequence ID" value="KAJ8868450.1"/>
    <property type="molecule type" value="Genomic_DNA"/>
</dbReference>
<dbReference type="InterPro" id="IPR050863">
    <property type="entry name" value="CenT-Element_Derived"/>
</dbReference>
<dbReference type="Pfam" id="PF03184">
    <property type="entry name" value="DDE_1"/>
    <property type="match status" value="1"/>
</dbReference>
<reference evidence="2 3" key="1">
    <citation type="submission" date="2023-02" db="EMBL/GenBank/DDBJ databases">
        <title>LHISI_Scaffold_Assembly.</title>
        <authorList>
            <person name="Stuart O.P."/>
            <person name="Cleave R."/>
            <person name="Magrath M.J.L."/>
            <person name="Mikheyev A.S."/>
        </authorList>
    </citation>
    <scope>NUCLEOTIDE SEQUENCE [LARGE SCALE GENOMIC DNA]</scope>
    <source>
        <strain evidence="2">Daus_M_001</strain>
        <tissue evidence="2">Leg muscle</tissue>
    </source>
</reference>
<evidence type="ECO:0000313" key="2">
    <source>
        <dbReference type="EMBL" id="KAJ8868450.1"/>
    </source>
</evidence>
<name>A0ABQ9G7M4_9NEOP</name>
<comment type="caution">
    <text evidence="2">The sequence shown here is derived from an EMBL/GenBank/DDBJ whole genome shotgun (WGS) entry which is preliminary data.</text>
</comment>
<dbReference type="Proteomes" id="UP001159363">
    <property type="component" value="Chromosome 13"/>
</dbReference>
<dbReference type="Gene3D" id="3.30.420.10">
    <property type="entry name" value="Ribonuclease H-like superfamily/Ribonuclease H"/>
    <property type="match status" value="1"/>
</dbReference>
<gene>
    <name evidence="2" type="ORF">PR048_029966</name>
</gene>
<dbReference type="PANTHER" id="PTHR19303">
    <property type="entry name" value="TRANSPOSON"/>
    <property type="match status" value="1"/>
</dbReference>